<evidence type="ECO:0000256" key="1">
    <source>
        <dbReference type="ARBA" id="ARBA00004141"/>
    </source>
</evidence>
<dbReference type="PRINTS" id="PR00899">
    <property type="entry name" value="GPCRSTE3"/>
</dbReference>
<feature type="transmembrane region" description="Helical" evidence="10">
    <location>
        <begin position="98"/>
        <end position="119"/>
    </location>
</feature>
<keyword evidence="3" id="KW-0589">Pheromone response</keyword>
<keyword evidence="7 10" id="KW-0472">Membrane</keyword>
<evidence type="ECO:0000256" key="3">
    <source>
        <dbReference type="ARBA" id="ARBA00022507"/>
    </source>
</evidence>
<feature type="transmembrane region" description="Helical" evidence="10">
    <location>
        <begin position="59"/>
        <end position="77"/>
    </location>
</feature>
<sequence>MPTVHQHWQHRNLAMTAMTAATIFANLELSLNAIIWSHDDFLHWYDGIGLCDIEIKVDLMLNILFPAAVSCVLRHLANVMDTTQAVVMQTTAQRRRGYVIDSIFCFVIPALEIPFHYIVQERRIKIVSIGGCQPTSDGSWLAFLLVLLPPLLGVLVAAYYAVLICVRLIKYRRSFNAILANSSTTKSRFFRLYLLCTLVIVGLLPTWAFLVYNNSLPALKPYSWTATHHPTEYAWNSVMFQSSHGNPPFNRYIFLTGGFLMFCFFGFGKDAVRSYRSALLALGFGRIFHSLDPKNTSRCSITTAIESIGSKVKMMMGRKESDMTSTTNTVSTSPTNSCGDSLQKMTFFESIKEERKETRRLRNMAPPMKSKGLGSFTSFLSKSKSSLSCSDDPFIMRNMSNHIHSNISAKPTSPAVASHFGSSSMGGQDVLVQKEFRQASETAETLPRRVYEGVV</sequence>
<keyword evidence="5 10" id="KW-1133">Transmembrane helix</keyword>
<evidence type="ECO:0000256" key="5">
    <source>
        <dbReference type="ARBA" id="ARBA00022989"/>
    </source>
</evidence>
<evidence type="ECO:0000256" key="8">
    <source>
        <dbReference type="ARBA" id="ARBA00023170"/>
    </source>
</evidence>
<feature type="transmembrane region" description="Helical" evidence="10">
    <location>
        <begin position="190"/>
        <end position="212"/>
    </location>
</feature>
<keyword evidence="9" id="KW-0807">Transducer</keyword>
<evidence type="ECO:0000256" key="9">
    <source>
        <dbReference type="ARBA" id="ARBA00023224"/>
    </source>
</evidence>
<evidence type="ECO:0000256" key="6">
    <source>
        <dbReference type="ARBA" id="ARBA00023040"/>
    </source>
</evidence>
<feature type="transmembrane region" description="Helical" evidence="10">
    <location>
        <begin position="12"/>
        <end position="36"/>
    </location>
</feature>
<comment type="subcellular location">
    <subcellularLocation>
        <location evidence="1">Membrane</location>
        <topology evidence="1">Multi-pass membrane protein</topology>
    </subcellularLocation>
</comment>
<dbReference type="STRING" id="675120.M2YN01"/>
<dbReference type="eggNOG" id="ENOG502S44N">
    <property type="taxonomic scope" value="Eukaryota"/>
</dbReference>
<dbReference type="InterPro" id="IPR001499">
    <property type="entry name" value="GPCR_STE3"/>
</dbReference>
<keyword evidence="4 10" id="KW-0812">Transmembrane</keyword>
<dbReference type="PANTHER" id="PTHR28097:SF1">
    <property type="entry name" value="PHEROMONE A FACTOR RECEPTOR"/>
    <property type="match status" value="1"/>
</dbReference>
<dbReference type="Pfam" id="PF02076">
    <property type="entry name" value="STE3"/>
    <property type="match status" value="1"/>
</dbReference>
<feature type="transmembrane region" description="Helical" evidence="10">
    <location>
        <begin position="249"/>
        <end position="267"/>
    </location>
</feature>
<dbReference type="OMA" id="DTSWPSI"/>
<evidence type="ECO:0000313" key="12">
    <source>
        <dbReference type="Proteomes" id="UP000016933"/>
    </source>
</evidence>
<organism evidence="11 12">
    <name type="scientific">Dothistroma septosporum (strain NZE10 / CBS 128990)</name>
    <name type="common">Red band needle blight fungus</name>
    <name type="synonym">Mycosphaerella pini</name>
    <dbReference type="NCBI Taxonomy" id="675120"/>
    <lineage>
        <taxon>Eukaryota</taxon>
        <taxon>Fungi</taxon>
        <taxon>Dikarya</taxon>
        <taxon>Ascomycota</taxon>
        <taxon>Pezizomycotina</taxon>
        <taxon>Dothideomycetes</taxon>
        <taxon>Dothideomycetidae</taxon>
        <taxon>Mycosphaerellales</taxon>
        <taxon>Mycosphaerellaceae</taxon>
        <taxon>Dothistroma</taxon>
    </lineage>
</organism>
<protein>
    <submittedName>
        <fullName evidence="11">Uncharacterized protein</fullName>
    </submittedName>
</protein>
<reference evidence="11 12" key="2">
    <citation type="journal article" date="2012" name="PLoS Pathog.">
        <title>Diverse lifestyles and strategies of plant pathogenesis encoded in the genomes of eighteen Dothideomycetes fungi.</title>
        <authorList>
            <person name="Ohm R.A."/>
            <person name="Feau N."/>
            <person name="Henrissat B."/>
            <person name="Schoch C.L."/>
            <person name="Horwitz B.A."/>
            <person name="Barry K.W."/>
            <person name="Condon B.J."/>
            <person name="Copeland A.C."/>
            <person name="Dhillon B."/>
            <person name="Glaser F."/>
            <person name="Hesse C.N."/>
            <person name="Kosti I."/>
            <person name="LaButti K."/>
            <person name="Lindquist E.A."/>
            <person name="Lucas S."/>
            <person name="Salamov A.A."/>
            <person name="Bradshaw R.E."/>
            <person name="Ciuffetti L."/>
            <person name="Hamelin R.C."/>
            <person name="Kema G.H.J."/>
            <person name="Lawrence C."/>
            <person name="Scott J.A."/>
            <person name="Spatafora J.W."/>
            <person name="Turgeon B.G."/>
            <person name="de Wit P.J.G.M."/>
            <person name="Zhong S."/>
            <person name="Goodwin S.B."/>
            <person name="Grigoriev I.V."/>
        </authorList>
    </citation>
    <scope>NUCLEOTIDE SEQUENCE [LARGE SCALE GENOMIC DNA]</scope>
    <source>
        <strain evidence="12">NZE10 / CBS 128990</strain>
    </source>
</reference>
<evidence type="ECO:0000256" key="4">
    <source>
        <dbReference type="ARBA" id="ARBA00022692"/>
    </source>
</evidence>
<dbReference type="OrthoDB" id="2874149at2759"/>
<evidence type="ECO:0000256" key="10">
    <source>
        <dbReference type="SAM" id="Phobius"/>
    </source>
</evidence>
<dbReference type="Proteomes" id="UP000016933">
    <property type="component" value="Unassembled WGS sequence"/>
</dbReference>
<evidence type="ECO:0000313" key="11">
    <source>
        <dbReference type="EMBL" id="EME43336.1"/>
    </source>
</evidence>
<dbReference type="HOGENOM" id="CLU_027592_3_2_1"/>
<dbReference type="GO" id="GO:0000750">
    <property type="term" value="P:pheromone-dependent signal transduction involved in conjugation with cellular fusion"/>
    <property type="evidence" value="ECO:0007669"/>
    <property type="project" value="TreeGrafter"/>
</dbReference>
<dbReference type="EMBL" id="KB446540">
    <property type="protein sequence ID" value="EME43336.1"/>
    <property type="molecule type" value="Genomic_DNA"/>
</dbReference>
<dbReference type="GO" id="GO:0004932">
    <property type="term" value="F:mating-type factor pheromone receptor activity"/>
    <property type="evidence" value="ECO:0007669"/>
    <property type="project" value="InterPro"/>
</dbReference>
<dbReference type="GO" id="GO:0005886">
    <property type="term" value="C:plasma membrane"/>
    <property type="evidence" value="ECO:0007669"/>
    <property type="project" value="TreeGrafter"/>
</dbReference>
<accession>M2YN01</accession>
<feature type="transmembrane region" description="Helical" evidence="10">
    <location>
        <begin position="139"/>
        <end position="169"/>
    </location>
</feature>
<dbReference type="CDD" id="cd14966">
    <property type="entry name" value="7tmD_STE3"/>
    <property type="match status" value="1"/>
</dbReference>
<keyword evidence="8" id="KW-0675">Receptor</keyword>
<reference evidence="12" key="1">
    <citation type="journal article" date="2012" name="PLoS Genet.">
        <title>The genomes of the fungal plant pathogens Cladosporium fulvum and Dothistroma septosporum reveal adaptation to different hosts and lifestyles but also signatures of common ancestry.</title>
        <authorList>
            <person name="de Wit P.J.G.M."/>
            <person name="van der Burgt A."/>
            <person name="Oekmen B."/>
            <person name="Stergiopoulos I."/>
            <person name="Abd-Elsalam K.A."/>
            <person name="Aerts A.L."/>
            <person name="Bahkali A.H."/>
            <person name="Beenen H.G."/>
            <person name="Chettri P."/>
            <person name="Cox M.P."/>
            <person name="Datema E."/>
            <person name="de Vries R.P."/>
            <person name="Dhillon B."/>
            <person name="Ganley A.R."/>
            <person name="Griffiths S.A."/>
            <person name="Guo Y."/>
            <person name="Hamelin R.C."/>
            <person name="Henrissat B."/>
            <person name="Kabir M.S."/>
            <person name="Jashni M.K."/>
            <person name="Kema G."/>
            <person name="Klaubauf S."/>
            <person name="Lapidus A."/>
            <person name="Levasseur A."/>
            <person name="Lindquist E."/>
            <person name="Mehrabi R."/>
            <person name="Ohm R.A."/>
            <person name="Owen T.J."/>
            <person name="Salamov A."/>
            <person name="Schwelm A."/>
            <person name="Schijlen E."/>
            <person name="Sun H."/>
            <person name="van den Burg H.A."/>
            <person name="van Ham R.C.H.J."/>
            <person name="Zhang S."/>
            <person name="Goodwin S.B."/>
            <person name="Grigoriev I.V."/>
            <person name="Collemare J."/>
            <person name="Bradshaw R.E."/>
        </authorList>
    </citation>
    <scope>NUCLEOTIDE SEQUENCE [LARGE SCALE GENOMIC DNA]</scope>
    <source>
        <strain evidence="12">NZE10 / CBS 128990</strain>
    </source>
</reference>
<evidence type="ECO:0000256" key="7">
    <source>
        <dbReference type="ARBA" id="ARBA00023136"/>
    </source>
</evidence>
<gene>
    <name evidence="11" type="ORF">DOTSEDRAFT_153817</name>
</gene>
<comment type="similarity">
    <text evidence="2">Belongs to the G-protein coupled receptor 4 family.</text>
</comment>
<dbReference type="AlphaFoldDB" id="M2YN01"/>
<keyword evidence="12" id="KW-1185">Reference proteome</keyword>
<evidence type="ECO:0000256" key="2">
    <source>
        <dbReference type="ARBA" id="ARBA00011085"/>
    </source>
</evidence>
<keyword evidence="6" id="KW-0297">G-protein coupled receptor</keyword>
<name>M2YN01_DOTSN</name>
<dbReference type="PANTHER" id="PTHR28097">
    <property type="entry name" value="PHEROMONE A FACTOR RECEPTOR"/>
    <property type="match status" value="1"/>
</dbReference>
<proteinExistence type="inferred from homology"/>